<name>A0A364NXW1_9PROT</name>
<protein>
    <submittedName>
        <fullName evidence="2">Cupin fold metalloprotein, WbuC family</fullName>
    </submittedName>
</protein>
<dbReference type="InterPro" id="IPR011051">
    <property type="entry name" value="RmlC_Cupin_sf"/>
</dbReference>
<dbReference type="RefSeq" id="WP_112144698.1">
    <property type="nucleotide sequence ID" value="NZ_PGTO01000007.1"/>
</dbReference>
<evidence type="ECO:0000313" key="2">
    <source>
        <dbReference type="EMBL" id="RAU21883.1"/>
    </source>
</evidence>
<comment type="caution">
    <text evidence="2">The sequence shown here is derived from an EMBL/GenBank/DDBJ whole genome shotgun (WGS) entry which is preliminary data.</text>
</comment>
<proteinExistence type="predicted"/>
<dbReference type="Pfam" id="PF19480">
    <property type="entry name" value="DUF6016"/>
    <property type="match status" value="1"/>
</dbReference>
<dbReference type="EMBL" id="PGTO01000007">
    <property type="protein sequence ID" value="RAU21883.1"/>
    <property type="molecule type" value="Genomic_DNA"/>
</dbReference>
<sequence length="162" mass="17758">MKLVDPRRLSALVEQARTSPRRRAHLNIHDDTAESINRLAIALEPDTYIRPHRHSDKFELFVLLVGRAVLIGFDGDGVVTERVEVGGEGTRIAEFPVGTWHSLVALDSGSIMLEVKPGPYSPTPEADFAAWAPAEGDAAAAACRDWLQDHAVPGLRWPGQFT</sequence>
<dbReference type="NCBIfam" id="TIGR04366">
    <property type="entry name" value="cupin_WbuC"/>
    <property type="match status" value="1"/>
</dbReference>
<dbReference type="SUPFAM" id="SSF51182">
    <property type="entry name" value="RmlC-like cupins"/>
    <property type="match status" value="1"/>
</dbReference>
<evidence type="ECO:0000259" key="1">
    <source>
        <dbReference type="Pfam" id="PF19480"/>
    </source>
</evidence>
<dbReference type="Proteomes" id="UP000251075">
    <property type="component" value="Unassembled WGS sequence"/>
</dbReference>
<dbReference type="OrthoDB" id="981227at2"/>
<organism evidence="2 3">
    <name type="scientific">Paramagnetospirillum kuznetsovii</name>
    <dbReference type="NCBI Taxonomy" id="2053833"/>
    <lineage>
        <taxon>Bacteria</taxon>
        <taxon>Pseudomonadati</taxon>
        <taxon>Pseudomonadota</taxon>
        <taxon>Alphaproteobacteria</taxon>
        <taxon>Rhodospirillales</taxon>
        <taxon>Magnetospirillaceae</taxon>
        <taxon>Paramagnetospirillum</taxon>
    </lineage>
</organism>
<dbReference type="Gene3D" id="2.60.120.10">
    <property type="entry name" value="Jelly Rolls"/>
    <property type="match status" value="1"/>
</dbReference>
<keyword evidence="3" id="KW-1185">Reference proteome</keyword>
<accession>A0A364NXW1</accession>
<dbReference type="AlphaFoldDB" id="A0A364NXW1"/>
<feature type="domain" description="Cupin fold metalloprotein WbuC cupin" evidence="1">
    <location>
        <begin position="5"/>
        <end position="84"/>
    </location>
</feature>
<dbReference type="InterPro" id="IPR046058">
    <property type="entry name" value="WbuC_cupin"/>
</dbReference>
<evidence type="ECO:0000313" key="3">
    <source>
        <dbReference type="Proteomes" id="UP000251075"/>
    </source>
</evidence>
<dbReference type="InterPro" id="IPR014710">
    <property type="entry name" value="RmlC-like_jellyroll"/>
</dbReference>
<dbReference type="CDD" id="cd07005">
    <property type="entry name" value="cupin_WbuC-like"/>
    <property type="match status" value="1"/>
</dbReference>
<reference evidence="2 3" key="1">
    <citation type="submission" date="2017-11" db="EMBL/GenBank/DDBJ databases">
        <title>Draft genome sequence of magnetotactic bacterium Magnetospirillum kuznetsovii LBB-42.</title>
        <authorList>
            <person name="Grouzdev D.S."/>
            <person name="Rysina M.S."/>
            <person name="Baslerov R.V."/>
            <person name="Koziaeva V."/>
        </authorList>
    </citation>
    <scope>NUCLEOTIDE SEQUENCE [LARGE SCALE GENOMIC DNA]</scope>
    <source>
        <strain evidence="2 3">LBB-42</strain>
    </source>
</reference>
<gene>
    <name evidence="2" type="ORF">CU669_11315</name>
</gene>
<dbReference type="InterPro" id="IPR027565">
    <property type="entry name" value="Cupin_WbuC"/>
</dbReference>